<evidence type="ECO:0000256" key="1">
    <source>
        <dbReference type="ARBA" id="ARBA00022729"/>
    </source>
</evidence>
<feature type="chain" id="PRO_5047432166" evidence="3">
    <location>
        <begin position="27"/>
        <end position="289"/>
    </location>
</feature>
<evidence type="ECO:0000259" key="4">
    <source>
        <dbReference type="Pfam" id="PF00326"/>
    </source>
</evidence>
<name>A0ABZ2L2Q4_9BACT</name>
<dbReference type="InterPro" id="IPR001375">
    <property type="entry name" value="Peptidase_S9_cat"/>
</dbReference>
<feature type="domain" description="Peptidase S9 prolyl oligopeptidase catalytic" evidence="4">
    <location>
        <begin position="227"/>
        <end position="275"/>
    </location>
</feature>
<keyword evidence="1 3" id="KW-0732">Signal</keyword>
<evidence type="ECO:0000313" key="5">
    <source>
        <dbReference type="EMBL" id="WXB04615.1"/>
    </source>
</evidence>
<evidence type="ECO:0000256" key="2">
    <source>
        <dbReference type="ARBA" id="ARBA00022801"/>
    </source>
</evidence>
<dbReference type="PANTHER" id="PTHR43037:SF5">
    <property type="entry name" value="FERULOYL ESTERASE"/>
    <property type="match status" value="1"/>
</dbReference>
<gene>
    <name evidence="5" type="ORF">LVJ94_47950</name>
</gene>
<dbReference type="RefSeq" id="WP_394834259.1">
    <property type="nucleotide sequence ID" value="NZ_CP089929.1"/>
</dbReference>
<evidence type="ECO:0000313" key="6">
    <source>
        <dbReference type="Proteomes" id="UP001374803"/>
    </source>
</evidence>
<dbReference type="InterPro" id="IPR050955">
    <property type="entry name" value="Plant_Biomass_Hydrol_Est"/>
</dbReference>
<dbReference type="PANTHER" id="PTHR43037">
    <property type="entry name" value="UNNAMED PRODUCT-RELATED"/>
    <property type="match status" value="1"/>
</dbReference>
<dbReference type="SUPFAM" id="SSF53474">
    <property type="entry name" value="alpha/beta-Hydrolases"/>
    <property type="match status" value="1"/>
</dbReference>
<evidence type="ECO:0000256" key="3">
    <source>
        <dbReference type="SAM" id="SignalP"/>
    </source>
</evidence>
<dbReference type="InterPro" id="IPR029058">
    <property type="entry name" value="AB_hydrolase_fold"/>
</dbReference>
<organism evidence="5 6">
    <name type="scientific">Pendulispora rubella</name>
    <dbReference type="NCBI Taxonomy" id="2741070"/>
    <lineage>
        <taxon>Bacteria</taxon>
        <taxon>Pseudomonadati</taxon>
        <taxon>Myxococcota</taxon>
        <taxon>Myxococcia</taxon>
        <taxon>Myxococcales</taxon>
        <taxon>Sorangiineae</taxon>
        <taxon>Pendulisporaceae</taxon>
        <taxon>Pendulispora</taxon>
    </lineage>
</organism>
<dbReference type="Gene3D" id="3.40.50.1820">
    <property type="entry name" value="alpha/beta hydrolase"/>
    <property type="match status" value="1"/>
</dbReference>
<dbReference type="Proteomes" id="UP001374803">
    <property type="component" value="Chromosome"/>
</dbReference>
<sequence>MNHPSFATPLTSILLTVLLGACAVEGADPTVGLSESANTAALSSRCTESAVEVRCPHNTDTINLRDVHWQVPLGTAPAGGWPTVVMFQGSLFSASLTWQASKGLPFGAYYQTQVVKRLLDHGFAVLAPEARGEGLTFWDTNNPLFANAWTASGDHRLMLAIFDAIDAGKFGPLRGTRMYATGISSGGYMTSRMGIAYPGRFAALGVQSGSYATCAGPLCVIPTLDPSHPPTLLLHGSSDGTVPLSTAERYRDRLNAAGIENRLIVHPGDGHEWISEAPDAVLAWFTGHP</sequence>
<proteinExistence type="predicted"/>
<dbReference type="Pfam" id="PF00326">
    <property type="entry name" value="Peptidase_S9"/>
    <property type="match status" value="1"/>
</dbReference>
<protein>
    <submittedName>
        <fullName evidence="5">Prolyl oligopeptidase family serine peptidase</fullName>
    </submittedName>
</protein>
<reference evidence="5" key="1">
    <citation type="submission" date="2021-12" db="EMBL/GenBank/DDBJ databases">
        <title>Discovery of the Pendulisporaceae a myxobacterial family with distinct sporulation behavior and unique specialized metabolism.</title>
        <authorList>
            <person name="Garcia R."/>
            <person name="Popoff A."/>
            <person name="Bader C.D."/>
            <person name="Loehr J."/>
            <person name="Walesch S."/>
            <person name="Walt C."/>
            <person name="Boldt J."/>
            <person name="Bunk B."/>
            <person name="Haeckl F.J.F.P.J."/>
            <person name="Gunesch A.P."/>
            <person name="Birkelbach J."/>
            <person name="Nuebel U."/>
            <person name="Pietschmann T."/>
            <person name="Bach T."/>
            <person name="Mueller R."/>
        </authorList>
    </citation>
    <scope>NUCLEOTIDE SEQUENCE</scope>
    <source>
        <strain evidence="5">MSr11367</strain>
    </source>
</reference>
<accession>A0ABZ2L2Q4</accession>
<dbReference type="EMBL" id="CP089983">
    <property type="protein sequence ID" value="WXB04615.1"/>
    <property type="molecule type" value="Genomic_DNA"/>
</dbReference>
<keyword evidence="2" id="KW-0378">Hydrolase</keyword>
<feature type="signal peptide" evidence="3">
    <location>
        <begin position="1"/>
        <end position="26"/>
    </location>
</feature>
<keyword evidence="6" id="KW-1185">Reference proteome</keyword>